<reference evidence="1" key="1">
    <citation type="submission" date="2022-04" db="EMBL/GenBank/DDBJ databases">
        <title>Chromosome-scale genome assembly of Holotrichia oblita Faldermann.</title>
        <authorList>
            <person name="Rongchong L."/>
        </authorList>
    </citation>
    <scope>NUCLEOTIDE SEQUENCE</scope>
    <source>
        <strain evidence="1">81SQS9</strain>
    </source>
</reference>
<dbReference type="Proteomes" id="UP001056778">
    <property type="component" value="Chromosome 5"/>
</dbReference>
<proteinExistence type="predicted"/>
<protein>
    <submittedName>
        <fullName evidence="1">Caspase</fullName>
    </submittedName>
</protein>
<evidence type="ECO:0000313" key="2">
    <source>
        <dbReference type="Proteomes" id="UP001056778"/>
    </source>
</evidence>
<keyword evidence="2" id="KW-1185">Reference proteome</keyword>
<evidence type="ECO:0000313" key="1">
    <source>
        <dbReference type="EMBL" id="KAI4461941.1"/>
    </source>
</evidence>
<name>A0ACB9T560_HOLOL</name>
<organism evidence="1 2">
    <name type="scientific">Holotrichia oblita</name>
    <name type="common">Chafer beetle</name>
    <dbReference type="NCBI Taxonomy" id="644536"/>
    <lineage>
        <taxon>Eukaryota</taxon>
        <taxon>Metazoa</taxon>
        <taxon>Ecdysozoa</taxon>
        <taxon>Arthropoda</taxon>
        <taxon>Hexapoda</taxon>
        <taxon>Insecta</taxon>
        <taxon>Pterygota</taxon>
        <taxon>Neoptera</taxon>
        <taxon>Endopterygota</taxon>
        <taxon>Coleoptera</taxon>
        <taxon>Polyphaga</taxon>
        <taxon>Scarabaeiformia</taxon>
        <taxon>Scarabaeidae</taxon>
        <taxon>Melolonthinae</taxon>
        <taxon>Holotrichia</taxon>
    </lineage>
</organism>
<accession>A0ACB9T560</accession>
<sequence>MELYRYIIFAMNLPNNSNNVYRNPCLFYNICDYTGAFPIVSNNLLLILKFIRTHSTPASIIQPETHSHYFDLPKPNTDEEEIKLDMEINCVEDVCEMLAENCTPNSVMELENRTNNYVSVLPDIVQTANIVENQVEDLNNNLSISTSKSMKDIMGSKTKILKRTKKCKDKIQSKNKITNYFAIIKIKKAGENECTMVEFGSDSKLSLSSTTNISSLQTNGSDSPNTNQTLGLKEKLEKSISTLTPKNREPIKVESNSNSDNVENESSELNSNASPVLKQKKQKNPKKGKTAASSRKRRANEGLDNTTASTPKPKKQREKPHMDIVVKLPETLIDGENEKIPTYKTTSENKRGNVLLINNISFPGDKRREGSEVDVWNMKNLFQKMGFHIKDYTDLNLENMKELIQSYSRDPILETGDIQVVIIMSHGDGNKETYIETIDKQRIDIEWIVNQFSNNTCPYLAEKPKIFIFQCCRNMTTSTVVTESKSYTRTTTTVTSTGGYSRTEFQSTSSGPVRSILSSNISTVPNLQLTGSSLPSSSLTPFPRLTDGRSSYHPPSSTTNYTATTPLRSAFNNPPGATYRSLNLNKPLNCTQEKQSDKKEKKSSGFFGFKKSDKEKEQIKKAKEEERAKKEREKKEKEAKEREKKEKEAKEKEEKERARKAKKLKDKDQKNKSITTYDVRPVTANSNGFSTNLGDMEKKLVIKVIKTRKLHPLEDDKIPTYKTKSRFSRGRVLLINNIEFSGIRYRNGADVDHRNISTLCKEMGFKVTSHKNKSEKEMKKIISDYCRDSSLKSADIHITVIMSHGNGEMNNTYIETIDGQLMSIETIVNQFSNERCSYLANKPKIFIFQCCRGKDEDVLGNRPPETDTVSFQTPRNNADMLLAYATVPGFVSHRDAVMGTWYIQSICKTFTEHAHDTDVENLLKIVDENLEKTYKTHRQTSSYENRGFKRCFLNPI</sequence>
<gene>
    <name evidence="1" type="ORF">MML48_5g00016808</name>
</gene>
<dbReference type="EMBL" id="CM043019">
    <property type="protein sequence ID" value="KAI4461941.1"/>
    <property type="molecule type" value="Genomic_DNA"/>
</dbReference>
<comment type="caution">
    <text evidence="1">The sequence shown here is derived from an EMBL/GenBank/DDBJ whole genome shotgun (WGS) entry which is preliminary data.</text>
</comment>